<dbReference type="OrthoDB" id="283948at2"/>
<comment type="caution">
    <text evidence="1">The sequence shown here is derived from an EMBL/GenBank/DDBJ whole genome shotgun (WGS) entry which is preliminary data.</text>
</comment>
<dbReference type="EMBL" id="NAPY01000001">
    <property type="protein sequence ID" value="MUL34938.1"/>
    <property type="molecule type" value="Genomic_DNA"/>
</dbReference>
<gene>
    <name evidence="1" type="ORF">BWI75_00800</name>
</gene>
<reference evidence="1 2" key="1">
    <citation type="journal article" date="2019" name="Front. Microbiol.">
        <title>Genomic Features for Desiccation Tolerance and Sugar Biosynthesis in the Extremophile Gloeocapsopsis sp. UTEX B3054.</title>
        <authorList>
            <person name="Urrejola C."/>
            <person name="Alcorta J."/>
            <person name="Salas L."/>
            <person name="Vasquez M."/>
            <person name="Polz M.F."/>
            <person name="Vicuna R."/>
            <person name="Diez B."/>
        </authorList>
    </citation>
    <scope>NUCLEOTIDE SEQUENCE [LARGE SCALE GENOMIC DNA]</scope>
    <source>
        <strain evidence="1 2">1H9</strain>
    </source>
</reference>
<dbReference type="Pfam" id="PF12322">
    <property type="entry name" value="T4_baseplate"/>
    <property type="match status" value="1"/>
</dbReference>
<dbReference type="InterPro" id="IPR024364">
    <property type="entry name" value="Baseplate_phage_T4-like"/>
</dbReference>
<proteinExistence type="predicted"/>
<sequence>MRVLSASELLSAWERGLAQMPVQRALTLLAAACPETSVDTLAKLSIGQRDAYLLTLREWTFGTQLLSLATCPSCRERVELNFNVADIRIASNFELAEAYSLSIAEYELHFRLPNSQDLAAIDSYTDISKTRYFLLKRCLLTANQNGQAITADQLPTDIVDAVVQRMAEAEPQADVQLKLSCPSCSHQWQETFDIVSFFWNEIDAWAYRVLREVHTLALAYGWHETEILTLSPGRRQFYLEMVSK</sequence>
<dbReference type="AlphaFoldDB" id="A0A6N8FN84"/>
<evidence type="ECO:0000313" key="2">
    <source>
        <dbReference type="Proteomes" id="UP000441797"/>
    </source>
</evidence>
<keyword evidence="2" id="KW-1185">Reference proteome</keyword>
<protein>
    <submittedName>
        <fullName evidence="1">Phage baseplate protein</fullName>
    </submittedName>
</protein>
<accession>A0A6N8FN84</accession>
<organism evidence="1 2">
    <name type="scientific">Gloeocapsopsis dulcis AAB1 = 1H9</name>
    <dbReference type="NCBI Taxonomy" id="1433147"/>
    <lineage>
        <taxon>Bacteria</taxon>
        <taxon>Bacillati</taxon>
        <taxon>Cyanobacteriota</taxon>
        <taxon>Cyanophyceae</taxon>
        <taxon>Oscillatoriophycideae</taxon>
        <taxon>Chroococcales</taxon>
        <taxon>Chroococcaceae</taxon>
        <taxon>Gloeocapsopsis</taxon>
        <taxon>Gloeocapsopsis dulcis</taxon>
    </lineage>
</organism>
<name>A0A6N8FN84_9CHRO</name>
<dbReference type="Proteomes" id="UP000441797">
    <property type="component" value="Unassembled WGS sequence"/>
</dbReference>
<evidence type="ECO:0000313" key="1">
    <source>
        <dbReference type="EMBL" id="MUL34938.1"/>
    </source>
</evidence>